<dbReference type="AlphaFoldDB" id="A0A1Y6C747"/>
<keyword evidence="2" id="KW-1185">Reference proteome</keyword>
<evidence type="ECO:0000313" key="1">
    <source>
        <dbReference type="EMBL" id="SMF38047.1"/>
    </source>
</evidence>
<name>A0A1Y6C747_9BACT</name>
<protein>
    <submittedName>
        <fullName evidence="1">Uncharacterized protein</fullName>
    </submittedName>
</protein>
<reference evidence="2" key="1">
    <citation type="submission" date="2017-04" db="EMBL/GenBank/DDBJ databases">
        <authorList>
            <person name="Varghese N."/>
            <person name="Submissions S."/>
        </authorList>
    </citation>
    <scope>NUCLEOTIDE SEQUENCE [LARGE SCALE GENOMIC DNA]</scope>
    <source>
        <strain evidence="2">RKEM611</strain>
    </source>
</reference>
<dbReference type="EMBL" id="FWZT01000011">
    <property type="protein sequence ID" value="SMF38047.1"/>
    <property type="molecule type" value="Genomic_DNA"/>
</dbReference>
<accession>A0A1Y6C747</accession>
<dbReference type="Proteomes" id="UP000192907">
    <property type="component" value="Unassembled WGS sequence"/>
</dbReference>
<evidence type="ECO:0000313" key="2">
    <source>
        <dbReference type="Proteomes" id="UP000192907"/>
    </source>
</evidence>
<proteinExistence type="predicted"/>
<dbReference type="STRING" id="1513793.SAMN06296036_111125"/>
<gene>
    <name evidence="1" type="ORF">SAMN06296036_111125</name>
</gene>
<organism evidence="1 2">
    <name type="scientific">Pseudobacteriovorax antillogorgiicola</name>
    <dbReference type="NCBI Taxonomy" id="1513793"/>
    <lineage>
        <taxon>Bacteria</taxon>
        <taxon>Pseudomonadati</taxon>
        <taxon>Bdellovibrionota</taxon>
        <taxon>Oligoflexia</taxon>
        <taxon>Oligoflexales</taxon>
        <taxon>Pseudobacteriovoracaceae</taxon>
        <taxon>Pseudobacteriovorax</taxon>
    </lineage>
</organism>
<sequence>MIFQLNVFEYRRRKSFNLIGFKFLLDFLRHRQKPLYCFLIRTKARKPLPRSQKSEILSTKFYKNLKNDWSLAMLRFGLSAIFLLISGCITENSQEMQALPPPQLQTWSYIPEEPDASSYHAEPITPQLAKKFPHLGHYIGHWLLANPSLHLVSSGVPPLKNSLKYQDLILESFLWSDQGWQVQSSLSKIRLRHHDPKKNWQLSGIQALTRDKHKALRYELSSEKDILIIILAVHDKLHIASLKTITNGTLSAPVFSFDNQFAESHAKENQLSFRDGFQSLDLIIPTAININKKPLSTELAFVDRGIQGTNTIPLVFNRSGRQALPFIHSRYNQCLPESPEQGFLDCLLIVPPDQVDLRIESSGDHTTIHLGNSPEASITSLPIVDQTRLIIPKTSSQPIFAGIDQEDLKPVKADGLTIRLQRIQPIPKSQDQATQQPETQAEIASAHWVDPQHGLAFRIFQSQPVDEFASQWQAFQSQNRGPAALLLPRFLRQYHPKARLRLECSDEGRNEFELLLLTRAAGIDEIDLRTCKSPVRRETFIRLWEQLHGISKDAHIRLLPAQDLKLILSQSESTPNSLAIERQSPFVIARLNWMSQATNDTEEFIVRVIDESAEVVYSNTVSGSKSSAENHVTAKFQPRRQSTWHRLEVLSRSGPSYKRVLTTPFLKI</sequence>